<dbReference type="RefSeq" id="WP_323253527.1">
    <property type="nucleotide sequence ID" value="NZ_JAYFUL010000066.1"/>
</dbReference>
<accession>A0ABU5QVJ8</accession>
<protein>
    <submittedName>
        <fullName evidence="1">Uncharacterized protein</fullName>
    </submittedName>
</protein>
<dbReference type="EMBL" id="JAYFUL010000066">
    <property type="protein sequence ID" value="MEA5260740.1"/>
    <property type="molecule type" value="Genomic_DNA"/>
</dbReference>
<gene>
    <name evidence="1" type="ORF">VB264_23275</name>
</gene>
<dbReference type="Proteomes" id="UP001304671">
    <property type="component" value="Unassembled WGS sequence"/>
</dbReference>
<proteinExistence type="predicted"/>
<sequence length="78" mass="9183">MWQANILSNVWTFPLNFVEIISGDGKQVYRDRMDLHTTKQFGNQDFKFKVNLKGRKWARLELWDVAANGAFTQSVYIE</sequence>
<reference evidence="1 2" key="1">
    <citation type="submission" date="2023-12" db="EMBL/GenBank/DDBJ databases">
        <title>Novel species of the genus Arcicella isolated from rivers.</title>
        <authorList>
            <person name="Lu H."/>
        </authorList>
    </citation>
    <scope>NUCLEOTIDE SEQUENCE [LARGE SCALE GENOMIC DNA]</scope>
    <source>
        <strain evidence="1 2">LMG 21963</strain>
    </source>
</reference>
<organism evidence="1 2">
    <name type="scientific">Arcicella aquatica</name>
    <dbReference type="NCBI Taxonomy" id="217141"/>
    <lineage>
        <taxon>Bacteria</taxon>
        <taxon>Pseudomonadati</taxon>
        <taxon>Bacteroidota</taxon>
        <taxon>Cytophagia</taxon>
        <taxon>Cytophagales</taxon>
        <taxon>Flectobacillaceae</taxon>
        <taxon>Arcicella</taxon>
    </lineage>
</organism>
<evidence type="ECO:0000313" key="1">
    <source>
        <dbReference type="EMBL" id="MEA5260740.1"/>
    </source>
</evidence>
<keyword evidence="2" id="KW-1185">Reference proteome</keyword>
<evidence type="ECO:0000313" key="2">
    <source>
        <dbReference type="Proteomes" id="UP001304671"/>
    </source>
</evidence>
<comment type="caution">
    <text evidence="1">The sequence shown here is derived from an EMBL/GenBank/DDBJ whole genome shotgun (WGS) entry which is preliminary data.</text>
</comment>
<name>A0ABU5QVJ8_9BACT</name>